<dbReference type="InterPro" id="IPR012132">
    <property type="entry name" value="GMC_OxRdtase"/>
</dbReference>
<dbReference type="PROSITE" id="PS00624">
    <property type="entry name" value="GMC_OXRED_2"/>
    <property type="match status" value="1"/>
</dbReference>
<evidence type="ECO:0000256" key="4">
    <source>
        <dbReference type="SAM" id="SignalP"/>
    </source>
</evidence>
<evidence type="ECO:0000256" key="1">
    <source>
        <dbReference type="ARBA" id="ARBA00010790"/>
    </source>
</evidence>
<name>A0A428S3A8_9HYPO</name>
<reference evidence="7 8" key="1">
    <citation type="submission" date="2017-06" db="EMBL/GenBank/DDBJ databases">
        <title>Comparative genomic analysis of Ambrosia Fusariam Clade fungi.</title>
        <authorList>
            <person name="Stajich J.E."/>
            <person name="Carrillo J."/>
            <person name="Kijimoto T."/>
            <person name="Eskalen A."/>
            <person name="O'Donnell K."/>
            <person name="Kasson M."/>
        </authorList>
    </citation>
    <scope>NUCLEOTIDE SEQUENCE [LARGE SCALE GENOMIC DNA]</scope>
    <source>
        <strain evidence="7 8">NRRL62606</strain>
    </source>
</reference>
<comment type="similarity">
    <text evidence="1 3">Belongs to the GMC oxidoreductase family.</text>
</comment>
<dbReference type="PIRSF" id="PIRSF000137">
    <property type="entry name" value="Alcohol_oxidase"/>
    <property type="match status" value="1"/>
</dbReference>
<dbReference type="InterPro" id="IPR007867">
    <property type="entry name" value="GMC_OxRtase_C"/>
</dbReference>
<keyword evidence="3" id="KW-0274">FAD</keyword>
<dbReference type="Pfam" id="PF05199">
    <property type="entry name" value="GMC_oxred_C"/>
    <property type="match status" value="1"/>
</dbReference>
<dbReference type="EMBL" id="NKCL01000073">
    <property type="protein sequence ID" value="RSL84106.1"/>
    <property type="molecule type" value="Genomic_DNA"/>
</dbReference>
<feature type="active site" description="Proton acceptor" evidence="2">
    <location>
        <position position="601"/>
    </location>
</feature>
<dbReference type="PROSITE" id="PS00623">
    <property type="entry name" value="GMC_OXRED_1"/>
    <property type="match status" value="1"/>
</dbReference>
<protein>
    <recommendedName>
        <fullName evidence="5 6">Glucose-methanol-choline oxidoreductase N-terminal domain-containing protein</fullName>
    </recommendedName>
</protein>
<proteinExistence type="inferred from homology"/>
<comment type="caution">
    <text evidence="7">The sequence shown here is derived from an EMBL/GenBank/DDBJ whole genome shotgun (WGS) entry which is preliminary data.</text>
</comment>
<dbReference type="AlphaFoldDB" id="A0A428S3A8"/>
<gene>
    <name evidence="7" type="ORF">CEP51_004098</name>
</gene>
<evidence type="ECO:0000313" key="7">
    <source>
        <dbReference type="EMBL" id="RSL84106.1"/>
    </source>
</evidence>
<dbReference type="PANTHER" id="PTHR11552:SF115">
    <property type="entry name" value="DEHYDROGENASE XPTC-RELATED"/>
    <property type="match status" value="1"/>
</dbReference>
<organism evidence="7 8">
    <name type="scientific">Fusarium floridanum</name>
    <dbReference type="NCBI Taxonomy" id="1325733"/>
    <lineage>
        <taxon>Eukaryota</taxon>
        <taxon>Fungi</taxon>
        <taxon>Dikarya</taxon>
        <taxon>Ascomycota</taxon>
        <taxon>Pezizomycotina</taxon>
        <taxon>Sordariomycetes</taxon>
        <taxon>Hypocreomycetidae</taxon>
        <taxon>Hypocreales</taxon>
        <taxon>Nectriaceae</taxon>
        <taxon>Fusarium</taxon>
        <taxon>Fusarium solani species complex</taxon>
    </lineage>
</organism>
<evidence type="ECO:0000256" key="2">
    <source>
        <dbReference type="PIRSR" id="PIRSR000137-1"/>
    </source>
</evidence>
<evidence type="ECO:0000313" key="8">
    <source>
        <dbReference type="Proteomes" id="UP000287972"/>
    </source>
</evidence>
<dbReference type="Proteomes" id="UP000287972">
    <property type="component" value="Unassembled WGS sequence"/>
</dbReference>
<keyword evidence="3" id="KW-0285">Flavoprotein</keyword>
<dbReference type="GO" id="GO:0016614">
    <property type="term" value="F:oxidoreductase activity, acting on CH-OH group of donors"/>
    <property type="evidence" value="ECO:0007669"/>
    <property type="project" value="InterPro"/>
</dbReference>
<dbReference type="PANTHER" id="PTHR11552">
    <property type="entry name" value="GLUCOSE-METHANOL-CHOLINE GMC OXIDOREDUCTASE"/>
    <property type="match status" value="1"/>
</dbReference>
<keyword evidence="8" id="KW-1185">Reference proteome</keyword>
<dbReference type="Gene3D" id="3.50.50.60">
    <property type="entry name" value="FAD/NAD(P)-binding domain"/>
    <property type="match status" value="1"/>
</dbReference>
<feature type="chain" id="PRO_5019272552" description="Glucose-methanol-choline oxidoreductase N-terminal domain-containing protein" evidence="4">
    <location>
        <begin position="22"/>
        <end position="637"/>
    </location>
</feature>
<dbReference type="SUPFAM" id="SSF54373">
    <property type="entry name" value="FAD-linked reductases, C-terminal domain"/>
    <property type="match status" value="1"/>
</dbReference>
<dbReference type="GO" id="GO:0044550">
    <property type="term" value="P:secondary metabolite biosynthetic process"/>
    <property type="evidence" value="ECO:0007669"/>
    <property type="project" value="TreeGrafter"/>
</dbReference>
<feature type="signal peptide" evidence="4">
    <location>
        <begin position="1"/>
        <end position="21"/>
    </location>
</feature>
<evidence type="ECO:0000256" key="3">
    <source>
        <dbReference type="RuleBase" id="RU003968"/>
    </source>
</evidence>
<accession>A0A428S3A8</accession>
<evidence type="ECO:0000259" key="5">
    <source>
        <dbReference type="PROSITE" id="PS00623"/>
    </source>
</evidence>
<feature type="domain" description="Glucose-methanol-choline oxidoreductase N-terminal" evidence="6">
    <location>
        <begin position="316"/>
        <end position="330"/>
    </location>
</feature>
<sequence>MTTWGLLLGLVALCALPWSEALHFTPENANSTLRSVYDYIIVGGGTAGLTIANRLSENSSVSVLVLEAGPLDDARNLTIPKGLLPVPGVIGNGGWSEYEWGLITEPQTYLNDQYMEIPQGKAIGGSSILNGLCWTRGPASDYDGWEKLGNKGWSWNDMLPYFKKSEKFNANAHKKDADALRIHPDLSMHGSNGSVHVSYPRYFYSQSTNVLDGFSELGIPIIDDPNNGTAAGAMLLPSSMHPTNQTRFDAREAHFNPANHRSNLHVATRQTATRLILEPFNRFTGTRRVVAVEFAEDKKAKKRMAVCKREVIVSAGAIFSPTLLQVSGIGPAKVLESLDIPVQIDLPGVGYNLQDHPMIYATYYYHNSSLFKSDAIIGEVHDQVSRMYFNNRTGPWTAPLINTVAFPSLQSVTDSWKDFVDDKSSGEAIPDDAPQSVKIGYEAQKEILREQVLSNDMGIFETMANSWGQLTVAAQKTFSRGTVRPSTSSIFDPPLLDPRYCSDPIDCEIIVLGLQLNMKLIETKAMKELMPQPYTAFNTTDHDKLMREVLRGLTTERHPSGTVAMMPRDMGGVVDPELRVYGTCNLRVVDASIMPLIPSAHLQAVVYAIAEKAADMIKATTPDCPHGPFPPKPRPTN</sequence>
<dbReference type="Pfam" id="PF00732">
    <property type="entry name" value="GMC_oxred_N"/>
    <property type="match status" value="1"/>
</dbReference>
<dbReference type="SUPFAM" id="SSF51905">
    <property type="entry name" value="FAD/NAD(P)-binding domain"/>
    <property type="match status" value="1"/>
</dbReference>
<dbReference type="GO" id="GO:0050660">
    <property type="term" value="F:flavin adenine dinucleotide binding"/>
    <property type="evidence" value="ECO:0007669"/>
    <property type="project" value="InterPro"/>
</dbReference>
<dbReference type="Gene3D" id="3.30.560.10">
    <property type="entry name" value="Glucose Oxidase, domain 3"/>
    <property type="match status" value="1"/>
</dbReference>
<dbReference type="InterPro" id="IPR000172">
    <property type="entry name" value="GMC_OxRdtase_N"/>
</dbReference>
<feature type="domain" description="Glucose-methanol-choline oxidoreductase N-terminal" evidence="5">
    <location>
        <begin position="120"/>
        <end position="143"/>
    </location>
</feature>
<evidence type="ECO:0000259" key="6">
    <source>
        <dbReference type="PROSITE" id="PS00624"/>
    </source>
</evidence>
<dbReference type="InterPro" id="IPR036188">
    <property type="entry name" value="FAD/NAD-bd_sf"/>
</dbReference>
<feature type="active site" description="Proton donor" evidence="2">
    <location>
        <position position="558"/>
    </location>
</feature>
<keyword evidence="4" id="KW-0732">Signal</keyword>